<dbReference type="InterPro" id="IPR036390">
    <property type="entry name" value="WH_DNA-bd_sf"/>
</dbReference>
<dbReference type="Gene3D" id="1.10.10.10">
    <property type="entry name" value="Winged helix-like DNA-binding domain superfamily/Winged helix DNA-binding domain"/>
    <property type="match status" value="1"/>
</dbReference>
<evidence type="ECO:0000256" key="1">
    <source>
        <dbReference type="ARBA" id="ARBA00023125"/>
    </source>
</evidence>
<dbReference type="PROSITE" id="PS51197">
    <property type="entry name" value="HTH_RRF2_2"/>
    <property type="match status" value="1"/>
</dbReference>
<dbReference type="NCBIfam" id="TIGR00738">
    <property type="entry name" value="rrf2_super"/>
    <property type="match status" value="1"/>
</dbReference>
<proteinExistence type="predicted"/>
<dbReference type="Proteomes" id="UP000647235">
    <property type="component" value="Unassembled WGS sequence"/>
</dbReference>
<gene>
    <name evidence="2" type="ORF">H8S07_11185</name>
</gene>
<dbReference type="PANTHER" id="PTHR33221:SF5">
    <property type="entry name" value="HTH-TYPE TRANSCRIPTIONAL REGULATOR ISCR"/>
    <property type="match status" value="1"/>
</dbReference>
<keyword evidence="3" id="KW-1185">Reference proteome</keyword>
<dbReference type="EMBL" id="JACOOY010000015">
    <property type="protein sequence ID" value="MBC5665816.1"/>
    <property type="molecule type" value="Genomic_DNA"/>
</dbReference>
<dbReference type="InterPro" id="IPR000944">
    <property type="entry name" value="Tscrpt_reg_Rrf2"/>
</dbReference>
<dbReference type="SUPFAM" id="SSF46785">
    <property type="entry name" value="Winged helix' DNA-binding domain"/>
    <property type="match status" value="1"/>
</dbReference>
<organism evidence="2 3">
    <name type="scientific">Dorea hominis</name>
    <dbReference type="NCBI Taxonomy" id="2763040"/>
    <lineage>
        <taxon>Bacteria</taxon>
        <taxon>Bacillati</taxon>
        <taxon>Bacillota</taxon>
        <taxon>Clostridia</taxon>
        <taxon>Lachnospirales</taxon>
        <taxon>Lachnospiraceae</taxon>
        <taxon>Dorea</taxon>
    </lineage>
</organism>
<comment type="caution">
    <text evidence="2">The sequence shown here is derived from an EMBL/GenBank/DDBJ whole genome shotgun (WGS) entry which is preliminary data.</text>
</comment>
<evidence type="ECO:0000313" key="2">
    <source>
        <dbReference type="EMBL" id="MBC5665816.1"/>
    </source>
</evidence>
<keyword evidence="1" id="KW-0238">DNA-binding</keyword>
<dbReference type="PANTHER" id="PTHR33221">
    <property type="entry name" value="WINGED HELIX-TURN-HELIX TRANSCRIPTIONAL REGULATOR, RRF2 FAMILY"/>
    <property type="match status" value="1"/>
</dbReference>
<dbReference type="Pfam" id="PF02082">
    <property type="entry name" value="Rrf2"/>
    <property type="match status" value="1"/>
</dbReference>
<accession>A0ABR7EWT2</accession>
<name>A0ABR7EWT2_9FIRM</name>
<sequence>MISTKGRYALRVMLDLAMQDPERYIPLKEIASRQELSEKYLEIILKTLVKQKLLRGMRGKGGGYQLTRAPKDYTVGEILMLTEGNLSSVACLAPDAESCDRASCCLTLPMWQKFDSMVHDFFFGITLADLLENRSGQTTENQSQEL</sequence>
<evidence type="ECO:0000313" key="3">
    <source>
        <dbReference type="Proteomes" id="UP000647235"/>
    </source>
</evidence>
<dbReference type="RefSeq" id="WP_021860021.1">
    <property type="nucleotide sequence ID" value="NZ_JACOOY010000015.1"/>
</dbReference>
<reference evidence="2 3" key="1">
    <citation type="submission" date="2020-08" db="EMBL/GenBank/DDBJ databases">
        <title>Genome public.</title>
        <authorList>
            <person name="Liu C."/>
            <person name="Sun Q."/>
        </authorList>
    </citation>
    <scope>NUCLEOTIDE SEQUENCE [LARGE SCALE GENOMIC DNA]</scope>
    <source>
        <strain evidence="2 3">NSJ-36</strain>
    </source>
</reference>
<dbReference type="InterPro" id="IPR036388">
    <property type="entry name" value="WH-like_DNA-bd_sf"/>
</dbReference>
<protein>
    <submittedName>
        <fullName evidence="2">Rrf2 family transcriptional regulator</fullName>
    </submittedName>
</protein>